<evidence type="ECO:0000313" key="1">
    <source>
        <dbReference type="EMBL" id="QNB17829.1"/>
    </source>
</evidence>
<organism evidence="1 2">
    <name type="scientific">Tilapia parvovirus</name>
    <dbReference type="NCBI Taxonomy" id="2660749"/>
    <lineage>
        <taxon>Viruses</taxon>
        <taxon>Monodnaviria</taxon>
        <taxon>Shotokuvirae</taxon>
        <taxon>Cossaviricota</taxon>
        <taxon>Quintoviricetes</taxon>
        <taxon>Piccovirales</taxon>
        <taxon>Parvoviridae</taxon>
        <taxon>Hamaparvovirinae</taxon>
        <taxon>Chaphamaparvovirus</taxon>
        <taxon>Chaphamaparvovirus perciform1</taxon>
    </lineage>
</organism>
<name>A0A7G6BR75_9VIRU</name>
<protein>
    <submittedName>
        <fullName evidence="1">ORF2</fullName>
    </submittedName>
</protein>
<sequence>MLTCGRSMTGANFVLITLLCDRQDPDIIVCPVVQVLYGFMDFADYIDFIAAQADPEYFDDDDDVTDSEMSE</sequence>
<keyword evidence="2" id="KW-1185">Reference proteome</keyword>
<dbReference type="EMBL" id="MT393593">
    <property type="protein sequence ID" value="QNB17829.1"/>
    <property type="molecule type" value="Genomic_DNA"/>
</dbReference>
<dbReference type="Proteomes" id="UP001162002">
    <property type="component" value="Segment"/>
</dbReference>
<dbReference type="GeneID" id="80541693"/>
<reference evidence="1 2" key="1">
    <citation type="submission" date="2020-04" db="EMBL/GenBank/DDBJ databases">
        <title>Determination of a novel parvovirus pathogen associated with massive mortality in adult tilapia.</title>
        <authorList>
            <person name="Liu W."/>
            <person name="Zhang Y."/>
            <person name="Ma J."/>
            <person name="Jiang N."/>
            <person name="Fan Y."/>
            <person name="Zhou Y."/>
            <person name="Zeng L."/>
        </authorList>
    </citation>
    <scope>NUCLEOTIDE SEQUENCE [LARGE SCALE GENOMIC DNA]</scope>
    <source>
        <strain evidence="1 2">TiPVC20160912</strain>
    </source>
</reference>
<evidence type="ECO:0000313" key="2">
    <source>
        <dbReference type="Proteomes" id="UP001162002"/>
    </source>
</evidence>
<dbReference type="RefSeq" id="YP_010802882.1">
    <property type="nucleotide sequence ID" value="NC_077066.1"/>
</dbReference>
<accession>A0A7G6BR75</accession>
<proteinExistence type="predicted"/>
<dbReference type="KEGG" id="vg:80541693"/>